<keyword evidence="1" id="KW-1133">Transmembrane helix</keyword>
<protein>
    <submittedName>
        <fullName evidence="2">Uncharacterized protein</fullName>
    </submittedName>
</protein>
<feature type="transmembrane region" description="Helical" evidence="1">
    <location>
        <begin position="70"/>
        <end position="89"/>
    </location>
</feature>
<sequence length="143" mass="16734">MKKLLYFYLKIFFLISVVLAFVAAWNYTLIFGWLFSGISVLASFFSKHFFLKRIVIKIKTEKTTFFKGFFAYLGLILFQGLILISIYFINKKFQKTNANSIFGIFSYPVNIFSFIFGYTIFPVCAIMINSINIKVSQKQKKEK</sequence>
<proteinExistence type="predicted"/>
<accession>A0ABD4SV21</accession>
<name>A0ABD4SV21_MESHO</name>
<dbReference type="EMBL" id="VBRW01000001">
    <property type="protein sequence ID" value="MCI8283087.1"/>
    <property type="molecule type" value="Genomic_DNA"/>
</dbReference>
<reference evidence="2 3" key="1">
    <citation type="submission" date="2019-05" db="EMBL/GenBank/DDBJ databases">
        <title>Genome sequencing and assembly of Mycoplasma hyopneumoniae strains UFV01 and UFV02.</title>
        <authorList>
            <person name="De Souza L.F."/>
            <person name="Gonzaga N.F."/>
            <person name="Santos M.R."/>
            <person name="Deeney A.S."/>
            <person name="Vidigal P.M.P."/>
            <person name="Moreira M.A.S."/>
            <person name="Fietto J.R.L."/>
            <person name="Bressan G.C."/>
            <person name="Rycroft A.N."/>
            <person name="Silva Junior A."/>
        </authorList>
    </citation>
    <scope>NUCLEOTIDE SEQUENCE [LARGE SCALE GENOMIC DNA]</scope>
    <source>
        <strain evidence="2 3">UFV01</strain>
    </source>
</reference>
<keyword evidence="1" id="KW-0812">Transmembrane</keyword>
<evidence type="ECO:0000313" key="3">
    <source>
        <dbReference type="Proteomes" id="UP001203104"/>
    </source>
</evidence>
<comment type="caution">
    <text evidence="2">The sequence shown here is derived from an EMBL/GenBank/DDBJ whole genome shotgun (WGS) entry which is preliminary data.</text>
</comment>
<keyword evidence="1" id="KW-0472">Membrane</keyword>
<evidence type="ECO:0000256" key="1">
    <source>
        <dbReference type="SAM" id="Phobius"/>
    </source>
</evidence>
<dbReference type="AlphaFoldDB" id="A0ABD4SV21"/>
<gene>
    <name evidence="2" type="ORF">FEF30_00565</name>
</gene>
<evidence type="ECO:0000313" key="2">
    <source>
        <dbReference type="EMBL" id="MCI8283087.1"/>
    </source>
</evidence>
<feature type="transmembrane region" description="Helical" evidence="1">
    <location>
        <begin position="109"/>
        <end position="131"/>
    </location>
</feature>
<dbReference type="Proteomes" id="UP001203104">
    <property type="component" value="Unassembled WGS sequence"/>
</dbReference>
<organism evidence="2 3">
    <name type="scientific">Mesomycoplasma hyopneumoniae</name>
    <name type="common">Mycoplasma hyopneumoniae</name>
    <dbReference type="NCBI Taxonomy" id="2099"/>
    <lineage>
        <taxon>Bacteria</taxon>
        <taxon>Bacillati</taxon>
        <taxon>Mycoplasmatota</taxon>
        <taxon>Mycoplasmoidales</taxon>
        <taxon>Metamycoplasmataceae</taxon>
        <taxon>Mesomycoplasma</taxon>
    </lineage>
</organism>
<feature type="transmembrane region" description="Helical" evidence="1">
    <location>
        <begin position="7"/>
        <end position="25"/>
    </location>
</feature>
<feature type="transmembrane region" description="Helical" evidence="1">
    <location>
        <begin position="31"/>
        <end position="50"/>
    </location>
</feature>